<feature type="signal peptide" evidence="2">
    <location>
        <begin position="1"/>
        <end position="22"/>
    </location>
</feature>
<reference evidence="5" key="1">
    <citation type="journal article" date="2013" name="Nature">
        <title>Pan genome of the phytoplankton Emiliania underpins its global distribution.</title>
        <authorList>
            <person name="Read B.A."/>
            <person name="Kegel J."/>
            <person name="Klute M.J."/>
            <person name="Kuo A."/>
            <person name="Lefebvre S.C."/>
            <person name="Maumus F."/>
            <person name="Mayer C."/>
            <person name="Miller J."/>
            <person name="Monier A."/>
            <person name="Salamov A."/>
            <person name="Young J."/>
            <person name="Aguilar M."/>
            <person name="Claverie J.M."/>
            <person name="Frickenhaus S."/>
            <person name="Gonzalez K."/>
            <person name="Herman E.K."/>
            <person name="Lin Y.C."/>
            <person name="Napier J."/>
            <person name="Ogata H."/>
            <person name="Sarno A.F."/>
            <person name="Shmutz J."/>
            <person name="Schroeder D."/>
            <person name="de Vargas C."/>
            <person name="Verret F."/>
            <person name="von Dassow P."/>
            <person name="Valentin K."/>
            <person name="Van de Peer Y."/>
            <person name="Wheeler G."/>
            <person name="Dacks J.B."/>
            <person name="Delwiche C.F."/>
            <person name="Dyhrman S.T."/>
            <person name="Glockner G."/>
            <person name="John U."/>
            <person name="Richards T."/>
            <person name="Worden A.Z."/>
            <person name="Zhang X."/>
            <person name="Grigoriev I.V."/>
            <person name="Allen A.E."/>
            <person name="Bidle K."/>
            <person name="Borodovsky M."/>
            <person name="Bowler C."/>
            <person name="Brownlee C."/>
            <person name="Cock J.M."/>
            <person name="Elias M."/>
            <person name="Gladyshev V.N."/>
            <person name="Groth M."/>
            <person name="Guda C."/>
            <person name="Hadaegh A."/>
            <person name="Iglesias-Rodriguez M.D."/>
            <person name="Jenkins J."/>
            <person name="Jones B.M."/>
            <person name="Lawson T."/>
            <person name="Leese F."/>
            <person name="Lindquist E."/>
            <person name="Lobanov A."/>
            <person name="Lomsadze A."/>
            <person name="Malik S.B."/>
            <person name="Marsh M.E."/>
            <person name="Mackinder L."/>
            <person name="Mock T."/>
            <person name="Mueller-Roeber B."/>
            <person name="Pagarete A."/>
            <person name="Parker M."/>
            <person name="Probert I."/>
            <person name="Quesneville H."/>
            <person name="Raines C."/>
            <person name="Rensing S.A."/>
            <person name="Riano-Pachon D.M."/>
            <person name="Richier S."/>
            <person name="Rokitta S."/>
            <person name="Shiraiwa Y."/>
            <person name="Soanes D.M."/>
            <person name="van der Giezen M."/>
            <person name="Wahlund T.M."/>
            <person name="Williams B."/>
            <person name="Wilson W."/>
            <person name="Wolfe G."/>
            <person name="Wurch L.L."/>
        </authorList>
    </citation>
    <scope>NUCLEOTIDE SEQUENCE</scope>
</reference>
<evidence type="ECO:0000313" key="5">
    <source>
        <dbReference type="Proteomes" id="UP000013827"/>
    </source>
</evidence>
<dbReference type="GO" id="GO:0005783">
    <property type="term" value="C:endoplasmic reticulum"/>
    <property type="evidence" value="ECO:0007669"/>
    <property type="project" value="TreeGrafter"/>
</dbReference>
<comment type="similarity">
    <text evidence="1">Belongs to the aspartyl/asparaginyl beta-hydroxylase family.</text>
</comment>
<sequence length="580" mass="62254">MQPAPLARLVLVLSACSATVCSELECEASMPPTSPSLSPSPAHGCTVVWREPSSAPDPEGSLLTALLEAAHPYRPSPAEVGEARDAERLQAAAVASRKRARALSRGATTSTRRRNGALARLLRELAGTLEADAALLQAPEPRSSSLARQSVTEGYYELMRSEAARWPVSMARIAVNAVRVAFARFAMLADNPYDRFMALFAWVEPLEPEEPFWSDATETTRHFCAPGTDAELTMVARLIADELPTHLRAAAESHARRPLRQELGGLKTPTGEADYGRAVALLAPLEAALRGDPAWEGERWASTSSPYREPSHGRLTSLGVVDFVLVSGGSALKFTSLARVHLLLVVAYERTGRRAEAEALHLRGELPAQDGVWSANADGAAAAFAGSMAARGACALQGRSQSSVALLQAFWRRAELPADEQAAVKALEQHWRELAVEASAILAAGATVQTEEHLSARPNHWHKFDLWKRGKAVEGRCSLAPTTCRVLEPHTAVKFSVFHSGSRIFPHAGPTNGRLRVHAGYVITVGGVNASWVPGEALIFDDSLEHEVFSPPEAGVPSMRVVLIVDVGAGGNSDFFASFF</sequence>
<accession>A0A0D3JS99</accession>
<organism evidence="4 5">
    <name type="scientific">Emiliania huxleyi (strain CCMP1516)</name>
    <dbReference type="NCBI Taxonomy" id="280463"/>
    <lineage>
        <taxon>Eukaryota</taxon>
        <taxon>Haptista</taxon>
        <taxon>Haptophyta</taxon>
        <taxon>Prymnesiophyceae</taxon>
        <taxon>Isochrysidales</taxon>
        <taxon>Noelaerhabdaceae</taxon>
        <taxon>Emiliania</taxon>
    </lineage>
</organism>
<reference evidence="4" key="2">
    <citation type="submission" date="2024-10" db="UniProtKB">
        <authorList>
            <consortium name="EnsemblProtists"/>
        </authorList>
    </citation>
    <scope>IDENTIFICATION</scope>
</reference>
<dbReference type="eggNOG" id="KOG3696">
    <property type="taxonomic scope" value="Eukaryota"/>
</dbReference>
<dbReference type="PANTHER" id="PTHR12366">
    <property type="entry name" value="ASPARTYL/ASPARAGINYL BETA-HYDROXYLASE"/>
    <property type="match status" value="1"/>
</dbReference>
<dbReference type="InterPro" id="IPR039038">
    <property type="entry name" value="ASPH"/>
</dbReference>
<evidence type="ECO:0000256" key="1">
    <source>
        <dbReference type="ARBA" id="ARBA00007730"/>
    </source>
</evidence>
<name>A0A0D3JS99_EMIH1</name>
<proteinExistence type="inferred from homology"/>
<dbReference type="InterPro" id="IPR027443">
    <property type="entry name" value="IPNS-like_sf"/>
</dbReference>
<keyword evidence="2" id="KW-0732">Signal</keyword>
<keyword evidence="5" id="KW-1185">Reference proteome</keyword>
<dbReference type="EnsemblProtists" id="EOD26384">
    <property type="protein sequence ID" value="EOD26384"/>
    <property type="gene ID" value="EMIHUDRAFT_205394"/>
</dbReference>
<dbReference type="Pfam" id="PF05118">
    <property type="entry name" value="Asp_Arg_Hydrox"/>
    <property type="match status" value="1"/>
</dbReference>
<dbReference type="KEGG" id="ehx:EMIHUDRAFT_205394"/>
<dbReference type="PANTHER" id="PTHR12366:SF32">
    <property type="entry name" value="ASPARTATE BETA-HYDROXYLASE ISOFORM X1"/>
    <property type="match status" value="1"/>
</dbReference>
<feature type="chain" id="PRO_5044249580" description="Aspartyl/asparaginy/proline hydroxylase domain-containing protein" evidence="2">
    <location>
        <begin position="23"/>
        <end position="580"/>
    </location>
</feature>
<evidence type="ECO:0000259" key="3">
    <source>
        <dbReference type="Pfam" id="PF05118"/>
    </source>
</evidence>
<evidence type="ECO:0000313" key="4">
    <source>
        <dbReference type="EnsemblProtists" id="EOD26384"/>
    </source>
</evidence>
<dbReference type="PaxDb" id="2903-EOD26384"/>
<dbReference type="SUPFAM" id="SSF51197">
    <property type="entry name" value="Clavaminate synthase-like"/>
    <property type="match status" value="1"/>
</dbReference>
<dbReference type="GO" id="GO:0062101">
    <property type="term" value="F:peptidyl-aspartic acid 3-dioxygenase activity"/>
    <property type="evidence" value="ECO:0007669"/>
    <property type="project" value="InterPro"/>
</dbReference>
<dbReference type="Gene3D" id="2.60.120.330">
    <property type="entry name" value="B-lactam Antibiotic, Isopenicillin N Synthase, Chain"/>
    <property type="match status" value="1"/>
</dbReference>
<protein>
    <recommendedName>
        <fullName evidence="3">Aspartyl/asparaginy/proline hydroxylase domain-containing protein</fullName>
    </recommendedName>
</protein>
<dbReference type="HOGENOM" id="CLU_470472_0_0_1"/>
<dbReference type="GeneID" id="17271930"/>
<dbReference type="Proteomes" id="UP000013827">
    <property type="component" value="Unassembled WGS sequence"/>
</dbReference>
<dbReference type="AlphaFoldDB" id="A0A0D3JS99"/>
<dbReference type="InterPro" id="IPR007803">
    <property type="entry name" value="Asp/Arg/Pro-Hydrxlase"/>
</dbReference>
<dbReference type="RefSeq" id="XP_005778813.1">
    <property type="nucleotide sequence ID" value="XM_005778756.1"/>
</dbReference>
<evidence type="ECO:0000256" key="2">
    <source>
        <dbReference type="SAM" id="SignalP"/>
    </source>
</evidence>
<feature type="domain" description="Aspartyl/asparaginy/proline hydroxylase" evidence="3">
    <location>
        <begin position="428"/>
        <end position="567"/>
    </location>
</feature>